<evidence type="ECO:0000313" key="1">
    <source>
        <dbReference type="EMBL" id="GBP38609.1"/>
    </source>
</evidence>
<dbReference type="Proteomes" id="UP000299102">
    <property type="component" value="Unassembled WGS sequence"/>
</dbReference>
<accession>A0A4C1VJ43</accession>
<protein>
    <submittedName>
        <fullName evidence="1">Uncharacterized protein</fullName>
    </submittedName>
</protein>
<evidence type="ECO:0000313" key="2">
    <source>
        <dbReference type="Proteomes" id="UP000299102"/>
    </source>
</evidence>
<comment type="caution">
    <text evidence="1">The sequence shown here is derived from an EMBL/GenBank/DDBJ whole genome shotgun (WGS) entry which is preliminary data.</text>
</comment>
<name>A0A4C1VJ43_EUMVA</name>
<reference evidence="1 2" key="1">
    <citation type="journal article" date="2019" name="Commun. Biol.">
        <title>The bagworm genome reveals a unique fibroin gene that provides high tensile strength.</title>
        <authorList>
            <person name="Kono N."/>
            <person name="Nakamura H."/>
            <person name="Ohtoshi R."/>
            <person name="Tomita M."/>
            <person name="Numata K."/>
            <person name="Arakawa K."/>
        </authorList>
    </citation>
    <scope>NUCLEOTIDE SEQUENCE [LARGE SCALE GENOMIC DNA]</scope>
</reference>
<organism evidence="1 2">
    <name type="scientific">Eumeta variegata</name>
    <name type="common">Bagworm moth</name>
    <name type="synonym">Eumeta japonica</name>
    <dbReference type="NCBI Taxonomy" id="151549"/>
    <lineage>
        <taxon>Eukaryota</taxon>
        <taxon>Metazoa</taxon>
        <taxon>Ecdysozoa</taxon>
        <taxon>Arthropoda</taxon>
        <taxon>Hexapoda</taxon>
        <taxon>Insecta</taxon>
        <taxon>Pterygota</taxon>
        <taxon>Neoptera</taxon>
        <taxon>Endopterygota</taxon>
        <taxon>Lepidoptera</taxon>
        <taxon>Glossata</taxon>
        <taxon>Ditrysia</taxon>
        <taxon>Tineoidea</taxon>
        <taxon>Psychidae</taxon>
        <taxon>Oiketicinae</taxon>
        <taxon>Eumeta</taxon>
    </lineage>
</organism>
<gene>
    <name evidence="1" type="ORF">EVAR_27795_1</name>
</gene>
<dbReference type="AlphaFoldDB" id="A0A4C1VJ43"/>
<sequence>MTDRRCSAFMDRRPGAGCRAVGGGYERDPPRLARGFARMNIAKAEPISISRLKSALRARRGSESGAGWRSGS</sequence>
<keyword evidence="2" id="KW-1185">Reference proteome</keyword>
<proteinExistence type="predicted"/>
<dbReference type="EMBL" id="BGZK01000352">
    <property type="protein sequence ID" value="GBP38609.1"/>
    <property type="molecule type" value="Genomic_DNA"/>
</dbReference>